<dbReference type="PANTHER" id="PTHR21310:SF15">
    <property type="entry name" value="AMINOGLYCOSIDE PHOSPHOTRANSFERASE DOMAIN-CONTAINING PROTEIN"/>
    <property type="match status" value="1"/>
</dbReference>
<sequence length="318" mass="36372">MSRALSGSPSATFAGKKTARATAAELAEDHFCNMGPQTANPVLTFYESNNTRYEFTATEFIKTSRLPVNDPFPDGTPFIWFRSWNHERITNEAKALELVSQTKIPVPKLLDYGEYSDGRRYLVTEFISGVRLKEFLHRGCSMATGQKHTDSTPCETCLNQAYLNALQFIEKTVFPELAKLTSQERGIDGFVMHPQWLSPDTEPPWKGKESWKTLPLEKSSYVFQHGDLGAHNIMMNPETLQPIVLFDWEYAGYFPPGMERWPGSLDWKAYRERGDKLADAIAKFLPEEYIECYDKWDDKAELDKLIKSGELPHPNQLR</sequence>
<dbReference type="Proteomes" id="UP000701801">
    <property type="component" value="Unassembled WGS sequence"/>
</dbReference>
<dbReference type="InterPro" id="IPR002575">
    <property type="entry name" value="Aminoglycoside_PTrfase"/>
</dbReference>
<organism evidence="2 3">
    <name type="scientific">Hymenoscyphus albidus</name>
    <dbReference type="NCBI Taxonomy" id="595503"/>
    <lineage>
        <taxon>Eukaryota</taxon>
        <taxon>Fungi</taxon>
        <taxon>Dikarya</taxon>
        <taxon>Ascomycota</taxon>
        <taxon>Pezizomycotina</taxon>
        <taxon>Leotiomycetes</taxon>
        <taxon>Helotiales</taxon>
        <taxon>Helotiaceae</taxon>
        <taxon>Hymenoscyphus</taxon>
    </lineage>
</organism>
<dbReference type="Pfam" id="PF01636">
    <property type="entry name" value="APH"/>
    <property type="match status" value="1"/>
</dbReference>
<gene>
    <name evidence="2" type="ORF">HYALB_00009105</name>
</gene>
<dbReference type="InterPro" id="IPR011009">
    <property type="entry name" value="Kinase-like_dom_sf"/>
</dbReference>
<proteinExistence type="predicted"/>
<comment type="caution">
    <text evidence="2">The sequence shown here is derived from an EMBL/GenBank/DDBJ whole genome shotgun (WGS) entry which is preliminary data.</text>
</comment>
<keyword evidence="3" id="KW-1185">Reference proteome</keyword>
<dbReference type="EMBL" id="CAJVRM010000193">
    <property type="protein sequence ID" value="CAG8976840.1"/>
    <property type="molecule type" value="Genomic_DNA"/>
</dbReference>
<accession>A0A9N9LPI9</accession>
<feature type="domain" description="Aminoglycoside phosphotransferase" evidence="1">
    <location>
        <begin position="212"/>
        <end position="280"/>
    </location>
</feature>
<name>A0A9N9LPI9_9HELO</name>
<dbReference type="PANTHER" id="PTHR21310">
    <property type="entry name" value="AMINOGLYCOSIDE PHOSPHOTRANSFERASE-RELATED-RELATED"/>
    <property type="match status" value="1"/>
</dbReference>
<evidence type="ECO:0000313" key="2">
    <source>
        <dbReference type="EMBL" id="CAG8976840.1"/>
    </source>
</evidence>
<dbReference type="OrthoDB" id="2906425at2759"/>
<dbReference type="SUPFAM" id="SSF56112">
    <property type="entry name" value="Protein kinase-like (PK-like)"/>
    <property type="match status" value="1"/>
</dbReference>
<dbReference type="Gene3D" id="3.90.1200.10">
    <property type="match status" value="1"/>
</dbReference>
<protein>
    <recommendedName>
        <fullName evidence="1">Aminoglycoside phosphotransferase domain-containing protein</fullName>
    </recommendedName>
</protein>
<reference evidence="2" key="1">
    <citation type="submission" date="2021-07" db="EMBL/GenBank/DDBJ databases">
        <authorList>
            <person name="Durling M."/>
        </authorList>
    </citation>
    <scope>NUCLEOTIDE SEQUENCE</scope>
</reference>
<dbReference type="InterPro" id="IPR051678">
    <property type="entry name" value="AGP_Transferase"/>
</dbReference>
<dbReference type="AlphaFoldDB" id="A0A9N9LPI9"/>
<evidence type="ECO:0000259" key="1">
    <source>
        <dbReference type="Pfam" id="PF01636"/>
    </source>
</evidence>
<evidence type="ECO:0000313" key="3">
    <source>
        <dbReference type="Proteomes" id="UP000701801"/>
    </source>
</evidence>